<evidence type="ECO:0000259" key="6">
    <source>
        <dbReference type="PROSITE" id="PS50016"/>
    </source>
</evidence>
<evidence type="ECO:0000313" key="8">
    <source>
        <dbReference type="EMBL" id="CCA18363.1"/>
    </source>
</evidence>
<dbReference type="GO" id="GO:0006355">
    <property type="term" value="P:regulation of DNA-templated transcription"/>
    <property type="evidence" value="ECO:0007669"/>
    <property type="project" value="InterPro"/>
</dbReference>
<dbReference type="SUPFAM" id="SSF57903">
    <property type="entry name" value="FYVE/PHD zinc finger"/>
    <property type="match status" value="1"/>
</dbReference>
<dbReference type="AlphaFoldDB" id="F0W9A4"/>
<evidence type="ECO:0000256" key="1">
    <source>
        <dbReference type="ARBA" id="ARBA00022723"/>
    </source>
</evidence>
<dbReference type="Gene3D" id="3.30.40.10">
    <property type="entry name" value="Zinc/RING finger domain, C3HC4 (zinc finger)"/>
    <property type="match status" value="1"/>
</dbReference>
<dbReference type="GO" id="GO:0031213">
    <property type="term" value="C:RSF complex"/>
    <property type="evidence" value="ECO:0007669"/>
    <property type="project" value="InterPro"/>
</dbReference>
<evidence type="ECO:0000256" key="3">
    <source>
        <dbReference type="ARBA" id="ARBA00022833"/>
    </source>
</evidence>
<dbReference type="InterPro" id="IPR011011">
    <property type="entry name" value="Znf_FYVE_PHD"/>
</dbReference>
<dbReference type="EMBL" id="FR824084">
    <property type="protein sequence ID" value="CCA17717.1"/>
    <property type="molecule type" value="Genomic_DNA"/>
</dbReference>
<dbReference type="InterPro" id="IPR013083">
    <property type="entry name" value="Znf_RING/FYVE/PHD"/>
</dbReference>
<dbReference type="PROSITE" id="PS50016">
    <property type="entry name" value="ZF_PHD_2"/>
    <property type="match status" value="1"/>
</dbReference>
<accession>F0W9A4</accession>
<gene>
    <name evidence="7" type="primary">AlNc14C39G3371</name>
    <name evidence="8" type="synonym">AlNc14C49G3896</name>
    <name evidence="7" type="ORF">ALNC14_038600</name>
    <name evidence="8" type="ORF">ALNC14_045060</name>
</gene>
<dbReference type="InterPro" id="IPR028938">
    <property type="entry name" value="Rsf1-like"/>
</dbReference>
<feature type="region of interest" description="Disordered" evidence="5">
    <location>
        <begin position="1"/>
        <end position="21"/>
    </location>
</feature>
<dbReference type="GO" id="GO:0008270">
    <property type="term" value="F:zinc ion binding"/>
    <property type="evidence" value="ECO:0007669"/>
    <property type="project" value="UniProtKB-KW"/>
</dbReference>
<proteinExistence type="predicted"/>
<reference evidence="7" key="1">
    <citation type="journal article" date="2011" name="PLoS Biol.">
        <title>Gene gain and loss during evolution of obligate parasitism in the white rust pathogen of Arabidopsis thaliana.</title>
        <authorList>
            <person name="Kemen E."/>
            <person name="Gardiner A."/>
            <person name="Schultz-Larsen T."/>
            <person name="Kemen A.C."/>
            <person name="Balmuth A.L."/>
            <person name="Robert-Seilaniantz A."/>
            <person name="Bailey K."/>
            <person name="Holub E."/>
            <person name="Studholme D.J."/>
            <person name="Maclean D."/>
            <person name="Jones J.D."/>
        </authorList>
    </citation>
    <scope>NUCLEOTIDE SEQUENCE</scope>
</reference>
<dbReference type="InterPro" id="IPR019787">
    <property type="entry name" value="Znf_PHD-finger"/>
</dbReference>
<dbReference type="EMBL" id="FR824094">
    <property type="protein sequence ID" value="CCA18363.1"/>
    <property type="molecule type" value="Genomic_DNA"/>
</dbReference>
<dbReference type="HOGENOM" id="CLU_608918_0_0_1"/>
<organism evidence="7">
    <name type="scientific">Albugo laibachii Nc14</name>
    <dbReference type="NCBI Taxonomy" id="890382"/>
    <lineage>
        <taxon>Eukaryota</taxon>
        <taxon>Sar</taxon>
        <taxon>Stramenopiles</taxon>
        <taxon>Oomycota</taxon>
        <taxon>Peronosporomycetes</taxon>
        <taxon>Albuginales</taxon>
        <taxon>Albuginaceae</taxon>
        <taxon>Albugo</taxon>
    </lineage>
</organism>
<name>F0W9A4_9STRA</name>
<keyword evidence="1" id="KW-0479">Metal-binding</keyword>
<dbReference type="PANTHER" id="PTHR14296">
    <property type="entry name" value="REMODELING AND SPACING FACTOR 1"/>
    <property type="match status" value="1"/>
</dbReference>
<sequence>MTKSVTQNANGKGSKRTNKPQKYGVDANFLTGYQITFCTEENRVLRAKKPPVRPKNTLNGWLQIDCSNGIGEKAHSGYKNKHQLNKDVHRKMVQRLIRISDICRVCGRTSTKSSKRCDLRCHACEMTIHQECYLVKVEDTGADEWLCRHCEKAHGSMRDDRKNTNRNSRRNDCKYIDIQRDCNFAVAFRLLNRFRAMGLEVSTQHIELETLADAVLNPLSHEHILSRVYTQLLKNIGFPISKGRKWSDTLRRFIANSRDDHTILKCIDPNDSYSEMSLSSRILLLKYICEQQFDENTSLSDSIRCLENEKTLRDTYAGIDANDQVYWILENESHLNPSAFWLCRSSAIDGSNWEPVCTTLAELSEFLDDLSISTHSGDLSLWHRLTTTLQKRLKKLDNKFQVVSQRLASVSRRLRSSETNESSMLSFTPQRNLRQRKPVHYNLDEEDEDE</sequence>
<evidence type="ECO:0000256" key="5">
    <source>
        <dbReference type="SAM" id="MobiDB-lite"/>
    </source>
</evidence>
<evidence type="ECO:0000313" key="7">
    <source>
        <dbReference type="EMBL" id="CCA17717.1"/>
    </source>
</evidence>
<feature type="domain" description="PHD-type" evidence="6">
    <location>
        <begin position="100"/>
        <end position="153"/>
    </location>
</feature>
<protein>
    <submittedName>
        <fullName evidence="7">Uncharacterized protein AlNc14C39G3371</fullName>
    </submittedName>
    <submittedName>
        <fullName evidence="8">Uncharacterized protein AlNc14C49G3896</fullName>
    </submittedName>
</protein>
<feature type="compositionally biased region" description="Polar residues" evidence="5">
    <location>
        <begin position="1"/>
        <end position="11"/>
    </location>
</feature>
<evidence type="ECO:0000256" key="4">
    <source>
        <dbReference type="PROSITE-ProRule" id="PRU00146"/>
    </source>
</evidence>
<keyword evidence="3" id="KW-0862">Zinc</keyword>
<dbReference type="PANTHER" id="PTHR14296:SF3">
    <property type="entry name" value="DIKAR, ISOFORM F"/>
    <property type="match status" value="1"/>
</dbReference>
<evidence type="ECO:0000256" key="2">
    <source>
        <dbReference type="ARBA" id="ARBA00022771"/>
    </source>
</evidence>
<reference evidence="7" key="2">
    <citation type="submission" date="2011-02" db="EMBL/GenBank/DDBJ databases">
        <authorList>
            <person name="MacLean D."/>
        </authorList>
    </citation>
    <scope>NUCLEOTIDE SEQUENCE</scope>
</reference>
<keyword evidence="2 4" id="KW-0863">Zinc-finger</keyword>